<organism evidence="2 3">
    <name type="scientific">Fonsecaea multimorphosa CBS 102226</name>
    <dbReference type="NCBI Taxonomy" id="1442371"/>
    <lineage>
        <taxon>Eukaryota</taxon>
        <taxon>Fungi</taxon>
        <taxon>Dikarya</taxon>
        <taxon>Ascomycota</taxon>
        <taxon>Pezizomycotina</taxon>
        <taxon>Eurotiomycetes</taxon>
        <taxon>Chaetothyriomycetidae</taxon>
        <taxon>Chaetothyriales</taxon>
        <taxon>Herpotrichiellaceae</taxon>
        <taxon>Fonsecaea</taxon>
    </lineage>
</organism>
<name>A0A0D2JSH8_9EURO</name>
<gene>
    <name evidence="2" type="ORF">Z520_10798</name>
</gene>
<dbReference type="InterPro" id="IPR047263">
    <property type="entry name" value="HNL-like_cupin"/>
</dbReference>
<accession>A0A0D2JSH8</accession>
<reference evidence="2 3" key="1">
    <citation type="submission" date="2015-01" db="EMBL/GenBank/DDBJ databases">
        <title>The Genome Sequence of Fonsecaea multimorphosa CBS 102226.</title>
        <authorList>
            <consortium name="The Broad Institute Genomics Platform"/>
            <person name="Cuomo C."/>
            <person name="de Hoog S."/>
            <person name="Gorbushina A."/>
            <person name="Stielow B."/>
            <person name="Teixiera M."/>
            <person name="Abouelleil A."/>
            <person name="Chapman S.B."/>
            <person name="Priest M."/>
            <person name="Young S.K."/>
            <person name="Wortman J."/>
            <person name="Nusbaum C."/>
            <person name="Birren B."/>
        </authorList>
    </citation>
    <scope>NUCLEOTIDE SEQUENCE [LARGE SCALE GENOMIC DNA]</scope>
    <source>
        <strain evidence="2 3">CBS 102226</strain>
    </source>
</reference>
<dbReference type="CDD" id="cd02233">
    <property type="entry name" value="cupin_HNL-like"/>
    <property type="match status" value="1"/>
</dbReference>
<dbReference type="AlphaFoldDB" id="A0A0D2JSH8"/>
<dbReference type="PANTHER" id="PTHR43698">
    <property type="entry name" value="RIBD C-TERMINAL DOMAIN CONTAINING PROTEIN"/>
    <property type="match status" value="1"/>
</dbReference>
<dbReference type="InterPro" id="IPR011051">
    <property type="entry name" value="RmlC_Cupin_sf"/>
</dbReference>
<dbReference type="SUPFAM" id="SSF51182">
    <property type="entry name" value="RmlC-like cupins"/>
    <property type="match status" value="1"/>
</dbReference>
<feature type="domain" description="Cupin type-2" evidence="1">
    <location>
        <begin position="45"/>
        <end position="101"/>
    </location>
</feature>
<proteinExistence type="predicted"/>
<evidence type="ECO:0000313" key="3">
    <source>
        <dbReference type="Proteomes" id="UP000053411"/>
    </source>
</evidence>
<evidence type="ECO:0000313" key="2">
    <source>
        <dbReference type="EMBL" id="KIX93379.1"/>
    </source>
</evidence>
<protein>
    <recommendedName>
        <fullName evidence="1">Cupin type-2 domain-containing protein</fullName>
    </recommendedName>
</protein>
<dbReference type="Pfam" id="PF07883">
    <property type="entry name" value="Cupin_2"/>
    <property type="match status" value="1"/>
</dbReference>
<dbReference type="Gene3D" id="2.60.120.10">
    <property type="entry name" value="Jelly Rolls"/>
    <property type="match status" value="1"/>
</dbReference>
<sequence>MPSTIIPSSRNASACSRQASGTFTGTVWMDPIHSAGEGPVININHVMFTPGARTYWHTHEKGQLLRVLAGSGWVCDKGGEPRRLAVGDTVWCDAGTTHWHGGDDGSFMLHLAVSHGKTTWHEEVSEEEYRAKVKV</sequence>
<dbReference type="InterPro" id="IPR013096">
    <property type="entry name" value="Cupin_2"/>
</dbReference>
<dbReference type="InterPro" id="IPR014710">
    <property type="entry name" value="RmlC-like_jellyroll"/>
</dbReference>
<evidence type="ECO:0000259" key="1">
    <source>
        <dbReference type="Pfam" id="PF07883"/>
    </source>
</evidence>
<dbReference type="Proteomes" id="UP000053411">
    <property type="component" value="Unassembled WGS sequence"/>
</dbReference>
<dbReference type="EMBL" id="KN848094">
    <property type="protein sequence ID" value="KIX93379.1"/>
    <property type="molecule type" value="Genomic_DNA"/>
</dbReference>
<dbReference type="STRING" id="1442371.A0A0D2JSH8"/>
<dbReference type="VEuPathDB" id="FungiDB:Z520_10798"/>
<dbReference type="GeneID" id="27716544"/>
<keyword evidence="3" id="KW-1185">Reference proteome</keyword>
<dbReference type="OrthoDB" id="2096797at2759"/>
<dbReference type="RefSeq" id="XP_016627502.1">
    <property type="nucleotide sequence ID" value="XM_016781290.1"/>
</dbReference>
<dbReference type="PANTHER" id="PTHR43698:SF1">
    <property type="entry name" value="BLL4564 PROTEIN"/>
    <property type="match status" value="1"/>
</dbReference>